<keyword evidence="3" id="KW-0503">Monooxygenase</keyword>
<reference evidence="4" key="1">
    <citation type="submission" date="2021-01" db="UniProtKB">
        <authorList>
            <consortium name="EnsemblMetazoa"/>
        </authorList>
    </citation>
    <scope>IDENTIFICATION</scope>
</reference>
<keyword evidence="5" id="KW-1185">Reference proteome</keyword>
<proteinExistence type="inferred from homology"/>
<dbReference type="PRINTS" id="PR00463">
    <property type="entry name" value="EP450I"/>
</dbReference>
<dbReference type="InterPro" id="IPR017972">
    <property type="entry name" value="Cyt_P450_CS"/>
</dbReference>
<dbReference type="GO" id="GO:0020037">
    <property type="term" value="F:heme binding"/>
    <property type="evidence" value="ECO:0007669"/>
    <property type="project" value="InterPro"/>
</dbReference>
<evidence type="ECO:0000313" key="4">
    <source>
        <dbReference type="EnsemblMetazoa" id="CLYHEMP011045.1"/>
    </source>
</evidence>
<dbReference type="EnsemblMetazoa" id="CLYHEMT011045.1">
    <property type="protein sequence ID" value="CLYHEMP011045.1"/>
    <property type="gene ID" value="CLYHEMG011045"/>
</dbReference>
<dbReference type="PANTHER" id="PTHR24291">
    <property type="entry name" value="CYTOCHROME P450 FAMILY 4"/>
    <property type="match status" value="1"/>
</dbReference>
<accession>A0A7M5VDM0</accession>
<dbReference type="InterPro" id="IPR001128">
    <property type="entry name" value="Cyt_P450"/>
</dbReference>
<dbReference type="PRINTS" id="PR00385">
    <property type="entry name" value="P450"/>
</dbReference>
<comment type="cofactor">
    <cofactor evidence="2">
        <name>heme</name>
        <dbReference type="ChEBI" id="CHEBI:30413"/>
    </cofactor>
</comment>
<dbReference type="GO" id="GO:0005506">
    <property type="term" value="F:iron ion binding"/>
    <property type="evidence" value="ECO:0007669"/>
    <property type="project" value="InterPro"/>
</dbReference>
<dbReference type="OrthoDB" id="1470350at2759"/>
<dbReference type="InterPro" id="IPR050196">
    <property type="entry name" value="Cytochrome_P450_Monoox"/>
</dbReference>
<dbReference type="Gene3D" id="1.10.630.10">
    <property type="entry name" value="Cytochrome P450"/>
    <property type="match status" value="1"/>
</dbReference>
<comment type="similarity">
    <text evidence="1 3">Belongs to the cytochrome P450 family.</text>
</comment>
<dbReference type="AlphaFoldDB" id="A0A7M5VDM0"/>
<keyword evidence="3" id="KW-0560">Oxidoreductase</keyword>
<dbReference type="PANTHER" id="PTHR24291:SF201">
    <property type="entry name" value="CYTOCHROME P450, FAMILY 4, SUBFAMILY B, POLYPEPTIDE 7"/>
    <property type="match status" value="1"/>
</dbReference>
<dbReference type="PROSITE" id="PS00086">
    <property type="entry name" value="CYTOCHROME_P450"/>
    <property type="match status" value="1"/>
</dbReference>
<evidence type="ECO:0000256" key="2">
    <source>
        <dbReference type="PIRSR" id="PIRSR602401-1"/>
    </source>
</evidence>
<keyword evidence="2 3" id="KW-0349">Heme</keyword>
<keyword evidence="2 3" id="KW-0479">Metal-binding</keyword>
<dbReference type="GO" id="GO:0016705">
    <property type="term" value="F:oxidoreductase activity, acting on paired donors, with incorporation or reduction of molecular oxygen"/>
    <property type="evidence" value="ECO:0007669"/>
    <property type="project" value="InterPro"/>
</dbReference>
<organism evidence="4 5">
    <name type="scientific">Clytia hemisphaerica</name>
    <dbReference type="NCBI Taxonomy" id="252671"/>
    <lineage>
        <taxon>Eukaryota</taxon>
        <taxon>Metazoa</taxon>
        <taxon>Cnidaria</taxon>
        <taxon>Hydrozoa</taxon>
        <taxon>Hydroidolina</taxon>
        <taxon>Leptothecata</taxon>
        <taxon>Obeliida</taxon>
        <taxon>Clytiidae</taxon>
        <taxon>Clytia</taxon>
    </lineage>
</organism>
<sequence length="392" mass="45393">MLDNFIGNGLVSSYGDLWKQRRRLITPAFHFDILNGFLPVMERCSKELIQILGKHACEETSFNAINMGTELTMAVICETSMGYKISLTKESQDNDFKSLYENATIVMSKRFYRPWLMNDFIYSLTQDGKIFFSHRDALRNWVTSIIEERIRFRKNETGDQNLRQPKRKIVIDVLLDAYEKGEIGVEGMVDEVTTLVFAGYETTSSNFAFSLYCLGRNPECQAKLYEEISEFGKSENFNLDDLKRMAYLDLVIKETLRLHVTLNAFSRDIKEGTILGGKIFPECMLVVDVRNLNHNEENWDNPMSFIPERFENFDERKKDKAFMFIPFSAGPRNCVGQRFALMELKIALFHCVKYFAIFSLQNESEIEQTFQGVNTSTNGLHLKVKRRNIGSE</sequence>
<dbReference type="InterPro" id="IPR036396">
    <property type="entry name" value="Cyt_P450_sf"/>
</dbReference>
<dbReference type="GO" id="GO:0004497">
    <property type="term" value="F:monooxygenase activity"/>
    <property type="evidence" value="ECO:0007669"/>
    <property type="project" value="UniProtKB-KW"/>
</dbReference>
<evidence type="ECO:0000256" key="3">
    <source>
        <dbReference type="RuleBase" id="RU000461"/>
    </source>
</evidence>
<dbReference type="RefSeq" id="XP_066915926.1">
    <property type="nucleotide sequence ID" value="XM_067059825.1"/>
</dbReference>
<dbReference type="Pfam" id="PF00067">
    <property type="entry name" value="p450"/>
    <property type="match status" value="1"/>
</dbReference>
<dbReference type="InterPro" id="IPR002401">
    <property type="entry name" value="Cyt_P450_E_grp-I"/>
</dbReference>
<dbReference type="SUPFAM" id="SSF48264">
    <property type="entry name" value="Cytochrome P450"/>
    <property type="match status" value="1"/>
</dbReference>
<feature type="binding site" description="axial binding residue" evidence="2">
    <location>
        <position position="334"/>
    </location>
    <ligand>
        <name>heme</name>
        <dbReference type="ChEBI" id="CHEBI:30413"/>
    </ligand>
    <ligandPart>
        <name>Fe</name>
        <dbReference type="ChEBI" id="CHEBI:18248"/>
    </ligandPart>
</feature>
<name>A0A7M5VDM0_9CNID</name>
<keyword evidence="2 3" id="KW-0408">Iron</keyword>
<evidence type="ECO:0008006" key="6">
    <source>
        <dbReference type="Google" id="ProtNLM"/>
    </source>
</evidence>
<evidence type="ECO:0000313" key="5">
    <source>
        <dbReference type="Proteomes" id="UP000594262"/>
    </source>
</evidence>
<dbReference type="Proteomes" id="UP000594262">
    <property type="component" value="Unplaced"/>
</dbReference>
<evidence type="ECO:0000256" key="1">
    <source>
        <dbReference type="ARBA" id="ARBA00010617"/>
    </source>
</evidence>
<protein>
    <recommendedName>
        <fullName evidence="6">Cytochrome P450</fullName>
    </recommendedName>
</protein>
<dbReference type="GeneID" id="136803075"/>